<dbReference type="FunFam" id="2.60.40.10:FF:000345">
    <property type="entry name" value="Muscle M-line assembly protein unc-89"/>
    <property type="match status" value="1"/>
</dbReference>
<keyword evidence="9" id="KW-1185">Reference proteome</keyword>
<gene>
    <name evidence="10" type="primary">LOC117532798</name>
</gene>
<dbReference type="Proteomes" id="UP000515161">
    <property type="component" value="Unplaced"/>
</dbReference>
<evidence type="ECO:0000313" key="10">
    <source>
        <dbReference type="RefSeq" id="XP_034052185.1"/>
    </source>
</evidence>
<dbReference type="GO" id="GO:0004672">
    <property type="term" value="F:protein kinase activity"/>
    <property type="evidence" value="ECO:0007669"/>
    <property type="project" value="TreeGrafter"/>
</dbReference>
<name>A0A6P8T4G2_GYMAC</name>
<evidence type="ECO:0000256" key="2">
    <source>
        <dbReference type="ARBA" id="ARBA00006692"/>
    </source>
</evidence>
<evidence type="ECO:0000256" key="4">
    <source>
        <dbReference type="ARBA" id="ARBA00022737"/>
    </source>
</evidence>
<dbReference type="FunFam" id="2.60.40.10:FF:000425">
    <property type="entry name" value="Myosin light chain kinase"/>
    <property type="match status" value="1"/>
</dbReference>
<keyword evidence="6" id="KW-0393">Immunoglobulin domain</keyword>
<dbReference type="SMART" id="SM00409">
    <property type="entry name" value="IG"/>
    <property type="match status" value="5"/>
</dbReference>
<sequence length="850" mass="92878">MTSLSSPVSTVTGPSPGCGCRGNESPAFLLPPRNTRVSVGGVANLEGRVRGHPEPQVTWLREGRAVIGGERCVVERGGRGYFSLKVGGVREEDAGPYTCQATNQEGSRQVTVEILLEDISMKTFFLSSSGKSGGRSSLWGESPPKFITKPSRLVAKLGESGKLIAKATGRPPPRVTWYKGEAELQSCGRVLIYERAGLHFLEIKEVSVGDAGSYSCLISNDAGNATAVTSLNIEGVPGESSSCSSVSSWRIKPPVQLPLEAVSRTAATPVQPVLSPDPERSVRDQRSSRVERRSNPRLEAPPLDQERREGSLQGRSRSKVTKVTEVRANQAPRFLYRLADLKVMDGSAVTMTVELTGLPPPEVVWFHDEQQVSETEDFHLLRDGTLCSLMIQEVFPEDTGMYSCRASNRLGEDRTQCRLTVEEPQDGVQPWFITKPKAVRAVQGQHVLLSCAVAGDPFPGCTWARAGRPLTSGGDYELLQKEDVISLLIRRVTDLHAGEYVITLRNQVGQCSAVACLSVTDGETDRSTGRETDRSTGRETDRSTGRETDSGRRGGGRGGGTVRGGEQQGSRVNRQEANEQQKKNLQQEEKTLLQKKKKKKKKEEEEEEDQKLHFSSFLGHGALKNNREEEEEEVREEERSRQNIIIMDFKANLKGVKKAEDRKAAAPQVDFRAVLGKKSGAKPAEKNVEEGIKKTSPEKNGEKMAENNCVDEGLKEKKAGGKMAPEFLEKLCDVTVIDGQILRLQCRLNASDPPSVTWTLDGKTIKPSKFIVLANEGGLCSLTIGKALPEDEGEYKCRAENSAGKSESCCMVLVDDPTENSISDKKKTKAPTSESEFPKYAAAASFLLSQ</sequence>
<dbReference type="InterPro" id="IPR007110">
    <property type="entry name" value="Ig-like_dom"/>
</dbReference>
<dbReference type="PANTHER" id="PTHR47633">
    <property type="entry name" value="IMMUNOGLOBULIN"/>
    <property type="match status" value="1"/>
</dbReference>
<keyword evidence="4" id="KW-0677">Repeat</keyword>
<feature type="compositionally biased region" description="Basic and acidic residues" evidence="7">
    <location>
        <begin position="277"/>
        <end position="296"/>
    </location>
</feature>
<evidence type="ECO:0000259" key="8">
    <source>
        <dbReference type="PROSITE" id="PS50835"/>
    </source>
</evidence>
<evidence type="ECO:0000256" key="7">
    <source>
        <dbReference type="SAM" id="MobiDB-lite"/>
    </source>
</evidence>
<organism evidence="9 10">
    <name type="scientific">Gymnodraco acuticeps</name>
    <name type="common">Antarctic dragonfish</name>
    <dbReference type="NCBI Taxonomy" id="8218"/>
    <lineage>
        <taxon>Eukaryota</taxon>
        <taxon>Metazoa</taxon>
        <taxon>Chordata</taxon>
        <taxon>Craniata</taxon>
        <taxon>Vertebrata</taxon>
        <taxon>Euteleostomi</taxon>
        <taxon>Actinopterygii</taxon>
        <taxon>Neopterygii</taxon>
        <taxon>Teleostei</taxon>
        <taxon>Neoteleostei</taxon>
        <taxon>Acanthomorphata</taxon>
        <taxon>Eupercaria</taxon>
        <taxon>Perciformes</taxon>
        <taxon>Notothenioidei</taxon>
        <taxon>Bathydraconidae</taxon>
        <taxon>Gymnodraco</taxon>
    </lineage>
</organism>
<dbReference type="GO" id="GO:0030017">
    <property type="term" value="C:sarcomere"/>
    <property type="evidence" value="ECO:0007669"/>
    <property type="project" value="UniProtKB-ARBA"/>
</dbReference>
<feature type="compositionally biased region" description="Gly residues" evidence="7">
    <location>
        <begin position="556"/>
        <end position="567"/>
    </location>
</feature>
<dbReference type="InterPro" id="IPR013783">
    <property type="entry name" value="Ig-like_fold"/>
</dbReference>
<feature type="domain" description="Ig-like" evidence="8">
    <location>
        <begin position="725"/>
        <end position="808"/>
    </location>
</feature>
<keyword evidence="5" id="KW-1015">Disulfide bond</keyword>
<dbReference type="Pfam" id="PF07679">
    <property type="entry name" value="I-set"/>
    <property type="match status" value="5"/>
</dbReference>
<feature type="domain" description="Ig-like" evidence="8">
    <location>
        <begin position="144"/>
        <end position="232"/>
    </location>
</feature>
<dbReference type="InParanoid" id="A0A6P8T4G2"/>
<dbReference type="GeneID" id="117532798"/>
<dbReference type="SMART" id="SM00408">
    <property type="entry name" value="IGc2"/>
    <property type="match status" value="5"/>
</dbReference>
<feature type="compositionally biased region" description="Basic and acidic residues" evidence="7">
    <location>
        <begin position="523"/>
        <end position="552"/>
    </location>
</feature>
<dbReference type="InterPro" id="IPR036179">
    <property type="entry name" value="Ig-like_dom_sf"/>
</dbReference>
<feature type="domain" description="Ig-like" evidence="8">
    <location>
        <begin position="26"/>
        <end position="111"/>
    </location>
</feature>
<feature type="domain" description="Ig-like" evidence="8">
    <location>
        <begin position="430"/>
        <end position="520"/>
    </location>
</feature>
<proteinExistence type="inferred from homology"/>
<comment type="subcellular location">
    <subcellularLocation>
        <location evidence="1">Cytoplasm</location>
    </subcellularLocation>
</comment>
<feature type="compositionally biased region" description="Basic and acidic residues" evidence="7">
    <location>
        <begin position="573"/>
        <end position="592"/>
    </location>
</feature>
<dbReference type="InterPro" id="IPR003598">
    <property type="entry name" value="Ig_sub2"/>
</dbReference>
<comment type="similarity">
    <text evidence="2">Belongs to the protein kinase superfamily. CAMK Ser/Thr protein kinase family.</text>
</comment>
<dbReference type="AlphaFoldDB" id="A0A6P8T4G2"/>
<keyword evidence="3" id="KW-0963">Cytoplasm</keyword>
<feature type="region of interest" description="Disordered" evidence="7">
    <location>
        <begin position="521"/>
        <end position="640"/>
    </location>
</feature>
<evidence type="ECO:0000313" key="9">
    <source>
        <dbReference type="Proteomes" id="UP000515161"/>
    </source>
</evidence>
<evidence type="ECO:0000256" key="1">
    <source>
        <dbReference type="ARBA" id="ARBA00004496"/>
    </source>
</evidence>
<dbReference type="Gene3D" id="2.60.40.10">
    <property type="entry name" value="Immunoglobulins"/>
    <property type="match status" value="5"/>
</dbReference>
<dbReference type="RefSeq" id="XP_034052185.1">
    <property type="nucleotide sequence ID" value="XM_034196294.1"/>
</dbReference>
<dbReference type="FunFam" id="2.60.40.10:FF:000080">
    <property type="entry name" value="Myosin light chain kinase, smooth muscle"/>
    <property type="match status" value="1"/>
</dbReference>
<dbReference type="InterPro" id="IPR013098">
    <property type="entry name" value="Ig_I-set"/>
</dbReference>
<evidence type="ECO:0000256" key="6">
    <source>
        <dbReference type="ARBA" id="ARBA00023319"/>
    </source>
</evidence>
<dbReference type="OrthoDB" id="2152335at2759"/>
<dbReference type="InterPro" id="IPR003599">
    <property type="entry name" value="Ig_sub"/>
</dbReference>
<dbReference type="PROSITE" id="PS50835">
    <property type="entry name" value="IG_LIKE"/>
    <property type="match status" value="5"/>
</dbReference>
<dbReference type="SUPFAM" id="SSF48726">
    <property type="entry name" value="Immunoglobulin"/>
    <property type="match status" value="5"/>
</dbReference>
<feature type="region of interest" description="Disordered" evidence="7">
    <location>
        <begin position="268"/>
        <end position="321"/>
    </location>
</feature>
<evidence type="ECO:0000256" key="3">
    <source>
        <dbReference type="ARBA" id="ARBA00022490"/>
    </source>
</evidence>
<reference evidence="10" key="1">
    <citation type="submission" date="2025-08" db="UniProtKB">
        <authorList>
            <consortium name="RefSeq"/>
        </authorList>
    </citation>
    <scope>IDENTIFICATION</scope>
</reference>
<evidence type="ECO:0000256" key="5">
    <source>
        <dbReference type="ARBA" id="ARBA00023157"/>
    </source>
</evidence>
<dbReference type="KEGG" id="gacu:117532798"/>
<accession>A0A6P8T4G2</accession>
<feature type="domain" description="Ig-like" evidence="8">
    <location>
        <begin position="332"/>
        <end position="420"/>
    </location>
</feature>
<feature type="region of interest" description="Disordered" evidence="7">
    <location>
        <begin position="682"/>
        <end position="704"/>
    </location>
</feature>
<protein>
    <submittedName>
        <fullName evidence="10">Myosin light chain kinase, smooth muscle-like isoform X1</fullName>
    </submittedName>
</protein>
<dbReference type="FunFam" id="2.60.40.10:FF:000032">
    <property type="entry name" value="palladin isoform X1"/>
    <property type="match status" value="2"/>
</dbReference>
<feature type="compositionally biased region" description="Basic and acidic residues" evidence="7">
    <location>
        <begin position="683"/>
        <end position="704"/>
    </location>
</feature>